<keyword evidence="4" id="KW-1185">Reference proteome</keyword>
<evidence type="ECO:0000259" key="2">
    <source>
        <dbReference type="Pfam" id="PF13581"/>
    </source>
</evidence>
<dbReference type="PANTHER" id="PTHR35526">
    <property type="entry name" value="ANTI-SIGMA-F FACTOR RSBW-RELATED"/>
    <property type="match status" value="1"/>
</dbReference>
<dbReference type="InterPro" id="IPR036890">
    <property type="entry name" value="HATPase_C_sf"/>
</dbReference>
<dbReference type="Gene3D" id="3.30.565.10">
    <property type="entry name" value="Histidine kinase-like ATPase, C-terminal domain"/>
    <property type="match status" value="1"/>
</dbReference>
<dbReference type="Pfam" id="PF13581">
    <property type="entry name" value="HATPase_c_2"/>
    <property type="match status" value="1"/>
</dbReference>
<keyword evidence="1" id="KW-0723">Serine/threonine-protein kinase</keyword>
<keyword evidence="1" id="KW-0418">Kinase</keyword>
<evidence type="ECO:0000256" key="1">
    <source>
        <dbReference type="ARBA" id="ARBA00022527"/>
    </source>
</evidence>
<sequence>MLLSRQRRFPRAHRSVPAARRFALETLAEWGYRGREDDVRVCVSELVTNALLHGVPPGRELSLVLVGDGPLVRIEVRDSGGGNPEVRDAAADDCGGRGLRLVMALADDFGVTPHRPGKSVWTVFAMDRAEVKDGEEGRGGVVERVRTH</sequence>
<keyword evidence="1" id="KW-0808">Transferase</keyword>
<comment type="caution">
    <text evidence="3">The sequence shown here is derived from an EMBL/GenBank/DDBJ whole genome shotgun (WGS) entry which is preliminary data.</text>
</comment>
<dbReference type="EMBL" id="JBHSPC010000012">
    <property type="protein sequence ID" value="MFC5669359.1"/>
    <property type="molecule type" value="Genomic_DNA"/>
</dbReference>
<feature type="domain" description="Histidine kinase/HSP90-like ATPase" evidence="2">
    <location>
        <begin position="10"/>
        <end position="121"/>
    </location>
</feature>
<name>A0ABW0XJU8_9ACTN</name>
<keyword evidence="3" id="KW-0547">Nucleotide-binding</keyword>
<dbReference type="GO" id="GO:0005524">
    <property type="term" value="F:ATP binding"/>
    <property type="evidence" value="ECO:0007669"/>
    <property type="project" value="UniProtKB-KW"/>
</dbReference>
<organism evidence="3 4">
    <name type="scientific">Streptomyces incanus</name>
    <dbReference type="NCBI Taxonomy" id="887453"/>
    <lineage>
        <taxon>Bacteria</taxon>
        <taxon>Bacillati</taxon>
        <taxon>Actinomycetota</taxon>
        <taxon>Actinomycetes</taxon>
        <taxon>Kitasatosporales</taxon>
        <taxon>Streptomycetaceae</taxon>
        <taxon>Streptomyces</taxon>
    </lineage>
</organism>
<dbReference type="CDD" id="cd16936">
    <property type="entry name" value="HATPase_RsbW-like"/>
    <property type="match status" value="1"/>
</dbReference>
<evidence type="ECO:0000313" key="4">
    <source>
        <dbReference type="Proteomes" id="UP001596183"/>
    </source>
</evidence>
<dbReference type="InterPro" id="IPR050267">
    <property type="entry name" value="Anti-sigma-factor_SerPK"/>
</dbReference>
<dbReference type="PANTHER" id="PTHR35526:SF3">
    <property type="entry name" value="ANTI-SIGMA-F FACTOR RSBW"/>
    <property type="match status" value="1"/>
</dbReference>
<dbReference type="InterPro" id="IPR003594">
    <property type="entry name" value="HATPase_dom"/>
</dbReference>
<proteinExistence type="predicted"/>
<reference evidence="4" key="1">
    <citation type="journal article" date="2019" name="Int. J. Syst. Evol. Microbiol.">
        <title>The Global Catalogue of Microorganisms (GCM) 10K type strain sequencing project: providing services to taxonomists for standard genome sequencing and annotation.</title>
        <authorList>
            <consortium name="The Broad Institute Genomics Platform"/>
            <consortium name="The Broad Institute Genome Sequencing Center for Infectious Disease"/>
            <person name="Wu L."/>
            <person name="Ma J."/>
        </authorList>
    </citation>
    <scope>NUCLEOTIDE SEQUENCE [LARGE SCALE GENOMIC DNA]</scope>
    <source>
        <strain evidence="4">JCM 13852</strain>
    </source>
</reference>
<dbReference type="Proteomes" id="UP001596183">
    <property type="component" value="Unassembled WGS sequence"/>
</dbReference>
<dbReference type="RefSeq" id="WP_381205596.1">
    <property type="nucleotide sequence ID" value="NZ_JBHSPC010000012.1"/>
</dbReference>
<evidence type="ECO:0000313" key="3">
    <source>
        <dbReference type="EMBL" id="MFC5669359.1"/>
    </source>
</evidence>
<accession>A0ABW0XJU8</accession>
<protein>
    <submittedName>
        <fullName evidence="3">ATP-binding protein</fullName>
    </submittedName>
</protein>
<gene>
    <name evidence="3" type="ORF">ACFP2V_04275</name>
</gene>
<dbReference type="SUPFAM" id="SSF55874">
    <property type="entry name" value="ATPase domain of HSP90 chaperone/DNA topoisomerase II/histidine kinase"/>
    <property type="match status" value="1"/>
</dbReference>
<keyword evidence="3" id="KW-0067">ATP-binding</keyword>